<gene>
    <name evidence="2" type="ORF">NDU88_005113</name>
</gene>
<dbReference type="Proteomes" id="UP001066276">
    <property type="component" value="Chromosome 2_1"/>
</dbReference>
<keyword evidence="3" id="KW-1185">Reference proteome</keyword>
<protein>
    <submittedName>
        <fullName evidence="2">Uncharacterized protein</fullName>
    </submittedName>
</protein>
<feature type="region of interest" description="Disordered" evidence="1">
    <location>
        <begin position="1"/>
        <end position="85"/>
    </location>
</feature>
<feature type="compositionally biased region" description="Basic and acidic residues" evidence="1">
    <location>
        <begin position="31"/>
        <end position="48"/>
    </location>
</feature>
<dbReference type="EMBL" id="JANPWB010000003">
    <property type="protein sequence ID" value="KAJ1201300.1"/>
    <property type="molecule type" value="Genomic_DNA"/>
</dbReference>
<sequence>MNPDFRVPDEVKQDNGLQEKEEEEIDDGTDENGRAEEQKDAGEQRGEGRAGNSDVPSKKMGPVKQNNREETRTHRHVPGGAWPNKGRECVPEVTYKRIADGLIESPALIWPPYWRAALYESVSYSFVRHFRDTLASLSNADSDHRSHSLDDVFLNPGLALPAHIRERVHGVQLKYENIDTEFLIEQLVNEPISKQLLNH</sequence>
<organism evidence="2 3">
    <name type="scientific">Pleurodeles waltl</name>
    <name type="common">Iberian ribbed newt</name>
    <dbReference type="NCBI Taxonomy" id="8319"/>
    <lineage>
        <taxon>Eukaryota</taxon>
        <taxon>Metazoa</taxon>
        <taxon>Chordata</taxon>
        <taxon>Craniata</taxon>
        <taxon>Vertebrata</taxon>
        <taxon>Euteleostomi</taxon>
        <taxon>Amphibia</taxon>
        <taxon>Batrachia</taxon>
        <taxon>Caudata</taxon>
        <taxon>Salamandroidea</taxon>
        <taxon>Salamandridae</taxon>
        <taxon>Pleurodelinae</taxon>
        <taxon>Pleurodeles</taxon>
    </lineage>
</organism>
<proteinExistence type="predicted"/>
<reference evidence="2" key="1">
    <citation type="journal article" date="2022" name="bioRxiv">
        <title>Sequencing and chromosome-scale assembly of the giantPleurodeles waltlgenome.</title>
        <authorList>
            <person name="Brown T."/>
            <person name="Elewa A."/>
            <person name="Iarovenko S."/>
            <person name="Subramanian E."/>
            <person name="Araus A.J."/>
            <person name="Petzold A."/>
            <person name="Susuki M."/>
            <person name="Suzuki K.-i.T."/>
            <person name="Hayashi T."/>
            <person name="Toyoda A."/>
            <person name="Oliveira C."/>
            <person name="Osipova E."/>
            <person name="Leigh N.D."/>
            <person name="Simon A."/>
            <person name="Yun M.H."/>
        </authorList>
    </citation>
    <scope>NUCLEOTIDE SEQUENCE</scope>
    <source>
        <strain evidence="2">20211129_DDA</strain>
        <tissue evidence="2">Liver</tissue>
    </source>
</reference>
<feature type="compositionally biased region" description="Acidic residues" evidence="1">
    <location>
        <begin position="20"/>
        <end position="30"/>
    </location>
</feature>
<evidence type="ECO:0000313" key="2">
    <source>
        <dbReference type="EMBL" id="KAJ1201300.1"/>
    </source>
</evidence>
<evidence type="ECO:0000313" key="3">
    <source>
        <dbReference type="Proteomes" id="UP001066276"/>
    </source>
</evidence>
<feature type="compositionally biased region" description="Basic and acidic residues" evidence="1">
    <location>
        <begin position="1"/>
        <end position="19"/>
    </location>
</feature>
<name>A0AAV7VMD1_PLEWA</name>
<evidence type="ECO:0000256" key="1">
    <source>
        <dbReference type="SAM" id="MobiDB-lite"/>
    </source>
</evidence>
<accession>A0AAV7VMD1</accession>
<dbReference type="AlphaFoldDB" id="A0AAV7VMD1"/>
<comment type="caution">
    <text evidence="2">The sequence shown here is derived from an EMBL/GenBank/DDBJ whole genome shotgun (WGS) entry which is preliminary data.</text>
</comment>